<name>A0AAV3UTZ8_9ALTE</name>
<dbReference type="EMBL" id="BAEM01000007">
    <property type="protein sequence ID" value="GAC08530.1"/>
    <property type="molecule type" value="Genomic_DNA"/>
</dbReference>
<dbReference type="Proteomes" id="UP000006320">
    <property type="component" value="Unassembled WGS sequence"/>
</dbReference>
<evidence type="ECO:0008006" key="3">
    <source>
        <dbReference type="Google" id="ProtNLM"/>
    </source>
</evidence>
<comment type="caution">
    <text evidence="1">The sequence shown here is derived from an EMBL/GenBank/DDBJ whole genome shotgun (WGS) entry which is preliminary data.</text>
</comment>
<dbReference type="AlphaFoldDB" id="A0AAV3UTZ8"/>
<reference evidence="1 2" key="1">
    <citation type="journal article" date="2017" name="Antonie Van Leeuwenhoek">
        <title>Rhizobium rhizosphaerae sp. nov., a novel species isolated from rice rhizosphere.</title>
        <authorList>
            <person name="Zhao J.J."/>
            <person name="Zhang J."/>
            <person name="Zhang R.J."/>
            <person name="Zhang C.W."/>
            <person name="Yin H.Q."/>
            <person name="Zhang X.X."/>
        </authorList>
    </citation>
    <scope>NUCLEOTIDE SEQUENCE [LARGE SCALE GENOMIC DNA]</scope>
    <source>
        <strain evidence="1 2">S18K6</strain>
    </source>
</reference>
<evidence type="ECO:0000313" key="1">
    <source>
        <dbReference type="EMBL" id="GAC08530.1"/>
    </source>
</evidence>
<protein>
    <recommendedName>
        <fullName evidence="3">Cysteine-rich CWC</fullName>
    </recommendedName>
</protein>
<organism evidence="1 2">
    <name type="scientific">Paraglaciecola chathamensis S18K6</name>
    <dbReference type="NCBI Taxonomy" id="1127672"/>
    <lineage>
        <taxon>Bacteria</taxon>
        <taxon>Pseudomonadati</taxon>
        <taxon>Pseudomonadota</taxon>
        <taxon>Gammaproteobacteria</taxon>
        <taxon>Alteromonadales</taxon>
        <taxon>Alteromonadaceae</taxon>
        <taxon>Paraglaciecola</taxon>
    </lineage>
</organism>
<proteinExistence type="predicted"/>
<sequence length="72" mass="8228">MANSTEQYFCDCFGCERPINTGENVHSISYTYEKIESNFIVPEFGEALGTWCNDCFVKMKAKGECKLSLDHF</sequence>
<gene>
    <name evidence="1" type="ORF">GCHA_0567</name>
</gene>
<accession>A0AAV3UTZ8</accession>
<evidence type="ECO:0000313" key="2">
    <source>
        <dbReference type="Proteomes" id="UP000006320"/>
    </source>
</evidence>